<keyword evidence="2" id="KW-0812">Transmembrane</keyword>
<keyword evidence="3" id="KW-0732">Signal</keyword>
<reference evidence="4 5" key="1">
    <citation type="submission" date="2021-09" db="EMBL/GenBank/DDBJ databases">
        <title>Genomic insights and catalytic innovation underlie evolution of tropane alkaloids biosynthesis.</title>
        <authorList>
            <person name="Wang Y.-J."/>
            <person name="Tian T."/>
            <person name="Huang J.-P."/>
            <person name="Huang S.-X."/>
        </authorList>
    </citation>
    <scope>NUCLEOTIDE SEQUENCE [LARGE SCALE GENOMIC DNA]</scope>
    <source>
        <strain evidence="4">KIB-2018</strain>
        <tissue evidence="4">Leaf</tissue>
    </source>
</reference>
<evidence type="ECO:0000256" key="3">
    <source>
        <dbReference type="SAM" id="SignalP"/>
    </source>
</evidence>
<feature type="chain" id="PRO_5043417777" description="Transmembrane protein" evidence="3">
    <location>
        <begin position="21"/>
        <end position="117"/>
    </location>
</feature>
<evidence type="ECO:0000256" key="1">
    <source>
        <dbReference type="SAM" id="MobiDB-lite"/>
    </source>
</evidence>
<organism evidence="4 5">
    <name type="scientific">Erythroxylum novogranatense</name>
    <dbReference type="NCBI Taxonomy" id="1862640"/>
    <lineage>
        <taxon>Eukaryota</taxon>
        <taxon>Viridiplantae</taxon>
        <taxon>Streptophyta</taxon>
        <taxon>Embryophyta</taxon>
        <taxon>Tracheophyta</taxon>
        <taxon>Spermatophyta</taxon>
        <taxon>Magnoliopsida</taxon>
        <taxon>eudicotyledons</taxon>
        <taxon>Gunneridae</taxon>
        <taxon>Pentapetalae</taxon>
        <taxon>rosids</taxon>
        <taxon>fabids</taxon>
        <taxon>Malpighiales</taxon>
        <taxon>Erythroxylaceae</taxon>
        <taxon>Erythroxylum</taxon>
    </lineage>
</organism>
<protein>
    <recommendedName>
        <fullName evidence="6">Transmembrane protein</fullName>
    </recommendedName>
</protein>
<evidence type="ECO:0000313" key="5">
    <source>
        <dbReference type="Proteomes" id="UP001159364"/>
    </source>
</evidence>
<evidence type="ECO:0000313" key="4">
    <source>
        <dbReference type="EMBL" id="KAJ8749290.1"/>
    </source>
</evidence>
<feature type="compositionally biased region" description="Polar residues" evidence="1">
    <location>
        <begin position="27"/>
        <end position="38"/>
    </location>
</feature>
<feature type="transmembrane region" description="Helical" evidence="2">
    <location>
        <begin position="81"/>
        <end position="103"/>
    </location>
</feature>
<dbReference type="PANTHER" id="PTHR34558:SF4">
    <property type="entry name" value="TRANSMEMBRANE PROTEIN"/>
    <property type="match status" value="1"/>
</dbReference>
<dbReference type="AlphaFoldDB" id="A0AAV8SAT9"/>
<accession>A0AAV8SAT9</accession>
<evidence type="ECO:0008006" key="6">
    <source>
        <dbReference type="Google" id="ProtNLM"/>
    </source>
</evidence>
<dbReference type="Proteomes" id="UP001159364">
    <property type="component" value="Linkage Group LG12"/>
</dbReference>
<gene>
    <name evidence="4" type="ORF">K2173_018771</name>
</gene>
<keyword evidence="5" id="KW-1185">Reference proteome</keyword>
<feature type="region of interest" description="Disordered" evidence="1">
    <location>
        <begin position="27"/>
        <end position="63"/>
    </location>
</feature>
<keyword evidence="2" id="KW-1133">Transmembrane helix</keyword>
<feature type="signal peptide" evidence="3">
    <location>
        <begin position="1"/>
        <end position="20"/>
    </location>
</feature>
<name>A0AAV8SAT9_9ROSI</name>
<keyword evidence="2" id="KW-0472">Membrane</keyword>
<evidence type="ECO:0000256" key="2">
    <source>
        <dbReference type="SAM" id="Phobius"/>
    </source>
</evidence>
<dbReference type="EMBL" id="JAIWQS010000012">
    <property type="protein sequence ID" value="KAJ8749290.1"/>
    <property type="molecule type" value="Genomic_DNA"/>
</dbReference>
<proteinExistence type="predicted"/>
<sequence length="117" mass="12288">MARFGFACLITIALILLVRSVPVKSETNPSDVMEQTGTVAGVTEPPALSPSQSSWSREVENEAEAPAIRRLGKHHSSDKSVAGGGVIIGGLVTAIFAAVFAYIRVTKKRDATNNGGH</sequence>
<comment type="caution">
    <text evidence="4">The sequence shown here is derived from an EMBL/GenBank/DDBJ whole genome shotgun (WGS) entry which is preliminary data.</text>
</comment>
<dbReference type="PANTHER" id="PTHR34558">
    <property type="entry name" value="EXPRESSED PROTEIN"/>
    <property type="match status" value="1"/>
</dbReference>